<dbReference type="Proteomes" id="UP000318571">
    <property type="component" value="Chromosome 12"/>
</dbReference>
<name>A0A553PT68_TIGCA</name>
<feature type="compositionally biased region" description="Basic and acidic residues" evidence="1">
    <location>
        <begin position="40"/>
        <end position="49"/>
    </location>
</feature>
<sequence length="128" mass="14993">MEEPAVMLLHCNRLEIFLALSQLLMVHRALLYLDVPMHRDENSHPRDSSWGRGQDLCKNSQGMQGGRRKRDIDEAQLEFETERKKLIIIQQEEASFKAKIVKLEFAAKKVEIQRKLNLTDQELEDLLH</sequence>
<keyword evidence="3" id="KW-1185">Reference proteome</keyword>
<evidence type="ECO:0000256" key="1">
    <source>
        <dbReference type="SAM" id="MobiDB-lite"/>
    </source>
</evidence>
<dbReference type="EMBL" id="VCGU01000001">
    <property type="protein sequence ID" value="TRY80881.1"/>
    <property type="molecule type" value="Genomic_DNA"/>
</dbReference>
<evidence type="ECO:0000313" key="3">
    <source>
        <dbReference type="Proteomes" id="UP000318571"/>
    </source>
</evidence>
<proteinExistence type="predicted"/>
<organism evidence="2 3">
    <name type="scientific">Tigriopus californicus</name>
    <name type="common">Marine copepod</name>
    <dbReference type="NCBI Taxonomy" id="6832"/>
    <lineage>
        <taxon>Eukaryota</taxon>
        <taxon>Metazoa</taxon>
        <taxon>Ecdysozoa</taxon>
        <taxon>Arthropoda</taxon>
        <taxon>Crustacea</taxon>
        <taxon>Multicrustacea</taxon>
        <taxon>Hexanauplia</taxon>
        <taxon>Copepoda</taxon>
        <taxon>Harpacticoida</taxon>
        <taxon>Harpacticidae</taxon>
        <taxon>Tigriopus</taxon>
    </lineage>
</organism>
<reference evidence="2 3" key="1">
    <citation type="journal article" date="2018" name="Nat. Ecol. Evol.">
        <title>Genomic signatures of mitonuclear coevolution across populations of Tigriopus californicus.</title>
        <authorList>
            <person name="Barreto F.S."/>
            <person name="Watson E.T."/>
            <person name="Lima T.G."/>
            <person name="Willett C.S."/>
            <person name="Edmands S."/>
            <person name="Li W."/>
            <person name="Burton R.S."/>
        </authorList>
    </citation>
    <scope>NUCLEOTIDE SEQUENCE [LARGE SCALE GENOMIC DNA]</scope>
    <source>
        <strain evidence="2 3">San Diego</strain>
    </source>
</reference>
<comment type="caution">
    <text evidence="2">The sequence shown here is derived from an EMBL/GenBank/DDBJ whole genome shotgun (WGS) entry which is preliminary data.</text>
</comment>
<dbReference type="AlphaFoldDB" id="A0A553PT68"/>
<feature type="region of interest" description="Disordered" evidence="1">
    <location>
        <begin position="40"/>
        <end position="70"/>
    </location>
</feature>
<protein>
    <submittedName>
        <fullName evidence="2">Uncharacterized protein</fullName>
    </submittedName>
</protein>
<accession>A0A553PT68</accession>
<evidence type="ECO:0000313" key="2">
    <source>
        <dbReference type="EMBL" id="TRY80881.1"/>
    </source>
</evidence>
<gene>
    <name evidence="2" type="ORF">TCAL_15487</name>
</gene>